<evidence type="ECO:0000256" key="1">
    <source>
        <dbReference type="ARBA" id="ARBA00004453"/>
    </source>
</evidence>
<dbReference type="OrthoDB" id="9131762at2"/>
<reference evidence="4 5" key="1">
    <citation type="submission" date="2013-10" db="EMBL/GenBank/DDBJ databases">
        <title>The Genome Sequence of Acinetobacter tjernbergiae CIP107465.</title>
        <authorList>
            <consortium name="The Broad Institute Genomics Platform"/>
            <consortium name="The Broad Institute Genome Sequencing Center for Infectious Disease"/>
            <person name="Cerqueira G."/>
            <person name="Feldgarden M."/>
            <person name="Courvalin P."/>
            <person name="Grillot-Courvalin C."/>
            <person name="Clermont D."/>
            <person name="Rocha E."/>
            <person name="Yoon E.-J."/>
            <person name="Nemec A."/>
            <person name="Young S.K."/>
            <person name="Zeng Q."/>
            <person name="Gargeya S."/>
            <person name="Fitzgerald M."/>
            <person name="Abouelleil A."/>
            <person name="Alvarado L."/>
            <person name="Berlin A.M."/>
            <person name="Chapman S.B."/>
            <person name="Gainer-Dewar J."/>
            <person name="Goldberg J."/>
            <person name="Gnerre S."/>
            <person name="Griggs A."/>
            <person name="Gujja S."/>
            <person name="Hansen M."/>
            <person name="Howarth C."/>
            <person name="Imamovic A."/>
            <person name="Ireland A."/>
            <person name="Larimer J."/>
            <person name="McCowan C."/>
            <person name="Murphy C."/>
            <person name="Pearson M."/>
            <person name="Poon T.W."/>
            <person name="Priest M."/>
            <person name="Roberts A."/>
            <person name="Saif S."/>
            <person name="Shea T."/>
            <person name="Sykes S."/>
            <person name="Wortman J."/>
            <person name="Nusbaum C."/>
            <person name="Birren B."/>
        </authorList>
    </citation>
    <scope>NUCLEOTIDE SEQUENCE [LARGE SCALE GENOMIC DNA]</scope>
    <source>
        <strain evidence="4 5">CIP 107465</strain>
    </source>
</reference>
<evidence type="ECO:0000313" key="5">
    <source>
        <dbReference type="Proteomes" id="UP000017404"/>
    </source>
</evidence>
<comment type="subcellular location">
    <subcellularLocation>
        <location evidence="1">Cytoplasm</location>
        <location evidence="1">Nucleoid</location>
    </subcellularLocation>
</comment>
<comment type="caution">
    <text evidence="4">The sequence shown here is derived from an EMBL/GenBank/DDBJ whole genome shotgun (WGS) entry which is preliminary data.</text>
</comment>
<evidence type="ECO:0000256" key="2">
    <source>
        <dbReference type="ARBA" id="ARBA00009035"/>
    </source>
</evidence>
<dbReference type="STRING" id="202955.GCA_000759995_01301"/>
<dbReference type="PANTHER" id="PTHR38772">
    <property type="match status" value="1"/>
</dbReference>
<dbReference type="PATRIC" id="fig|1120928.5.peg.3506"/>
<dbReference type="eggNOG" id="COG3081">
    <property type="taxonomic scope" value="Bacteria"/>
</dbReference>
<sequence>MSFQIQYAITHGIKKATNTSVAEIKYKPQCFHNDDSILIAFTEELLMTYATEVNTWGAIEDPDKNIFHQKLINWQSPINETERLDFLNFTKSAVDEIKSKIIDSYKATGGYVLFINYLKDNNNFLLIVMLKLETTYGIDENDMSFYETQSFTMKHFHEAVRLNITTWLTRNQPENLDEEGLPERCLSFVKRRGEEQDITRYFRNALGCKNFAESTANTVNLIQAVNDFMVHKNMEPAIQLAKTAELHGYLANKLEEKQPVSLKAVTALLSPTSEETEENELLKFIKDGGYKIDETFKPNARKVRELDRVSGKIGRTSINFPVEELGKSVFYNSQNREITLRYIPDELDQKIKKANAS</sequence>
<dbReference type="RefSeq" id="WP_018678894.1">
    <property type="nucleotide sequence ID" value="NZ_AYEV01000058.1"/>
</dbReference>
<dbReference type="GO" id="GO:0043590">
    <property type="term" value="C:bacterial nucleoid"/>
    <property type="evidence" value="ECO:0007669"/>
    <property type="project" value="TreeGrafter"/>
</dbReference>
<accession>V2UT39</accession>
<dbReference type="PANTHER" id="PTHR38772:SF1">
    <property type="entry name" value="NUCLEOID-ASSOCIATED PROTEIN YEJK"/>
    <property type="match status" value="1"/>
</dbReference>
<dbReference type="EMBL" id="AYEV01000058">
    <property type="protein sequence ID" value="ESK53197.1"/>
    <property type="molecule type" value="Genomic_DNA"/>
</dbReference>
<name>V2UT39_9GAMM</name>
<gene>
    <name evidence="4" type="ORF">F990_03467</name>
</gene>
<comment type="similarity">
    <text evidence="2">Belongs to the YejK family.</text>
</comment>
<protein>
    <recommendedName>
        <fullName evidence="6">Nucleoid-associated protein NdpA</fullName>
    </recommendedName>
</protein>
<dbReference type="InterPro" id="IPR007358">
    <property type="entry name" value="Nucleoid_associated_NdpA"/>
</dbReference>
<evidence type="ECO:0008006" key="6">
    <source>
        <dbReference type="Google" id="ProtNLM"/>
    </source>
</evidence>
<evidence type="ECO:0000313" key="4">
    <source>
        <dbReference type="EMBL" id="ESK53197.1"/>
    </source>
</evidence>
<evidence type="ECO:0000256" key="3">
    <source>
        <dbReference type="ARBA" id="ARBA00022490"/>
    </source>
</evidence>
<keyword evidence="3" id="KW-0963">Cytoplasm</keyword>
<dbReference type="Proteomes" id="UP000017404">
    <property type="component" value="Unassembled WGS sequence"/>
</dbReference>
<keyword evidence="5" id="KW-1185">Reference proteome</keyword>
<dbReference type="GO" id="GO:0003727">
    <property type="term" value="F:single-stranded RNA binding"/>
    <property type="evidence" value="ECO:0007669"/>
    <property type="project" value="TreeGrafter"/>
</dbReference>
<dbReference type="AlphaFoldDB" id="V2UT39"/>
<organism evidence="4 5">
    <name type="scientific">Acinetobacter tjernbergiae DSM 14971 = CIP 107465</name>
    <dbReference type="NCBI Taxonomy" id="1120928"/>
    <lineage>
        <taxon>Bacteria</taxon>
        <taxon>Pseudomonadati</taxon>
        <taxon>Pseudomonadota</taxon>
        <taxon>Gammaproteobacteria</taxon>
        <taxon>Moraxellales</taxon>
        <taxon>Moraxellaceae</taxon>
        <taxon>Acinetobacter</taxon>
    </lineage>
</organism>
<dbReference type="Pfam" id="PF04245">
    <property type="entry name" value="NA37"/>
    <property type="match status" value="1"/>
</dbReference>
<dbReference type="GO" id="GO:0003690">
    <property type="term" value="F:double-stranded DNA binding"/>
    <property type="evidence" value="ECO:0007669"/>
    <property type="project" value="TreeGrafter"/>
</dbReference>
<proteinExistence type="inferred from homology"/>